<dbReference type="GO" id="GO:0009288">
    <property type="term" value="C:bacterial-type flagellum"/>
    <property type="evidence" value="ECO:0007669"/>
    <property type="project" value="UniProtKB-SubCell"/>
</dbReference>
<reference evidence="6" key="1">
    <citation type="submission" date="2020-07" db="EMBL/GenBank/DDBJ databases">
        <title>Genome sequences of bacteria associated with the marine, planktonic diatom Thalassiosira profunda strain ECT2AJA-044.</title>
        <authorList>
            <person name="Gargas C.B."/>
            <person name="Roberts W.R."/>
            <person name="Alverson A.J."/>
        </authorList>
    </citation>
    <scope>NUCLEOTIDE SEQUENCE</scope>
    <source>
        <strain evidence="6">ECT2AJA-044</strain>
    </source>
</reference>
<evidence type="ECO:0000259" key="4">
    <source>
        <dbReference type="Pfam" id="PF00669"/>
    </source>
</evidence>
<organism evidence="6 7">
    <name type="scientific">Cognatishimia activa</name>
    <dbReference type="NCBI Taxonomy" id="1715691"/>
    <lineage>
        <taxon>Bacteria</taxon>
        <taxon>Pseudomonadati</taxon>
        <taxon>Pseudomonadota</taxon>
        <taxon>Alphaproteobacteria</taxon>
        <taxon>Rhodobacterales</taxon>
        <taxon>Paracoccaceae</taxon>
        <taxon>Cognatishimia</taxon>
    </lineage>
</organism>
<evidence type="ECO:0000313" key="7">
    <source>
        <dbReference type="Proteomes" id="UP000665026"/>
    </source>
</evidence>
<dbReference type="SUPFAM" id="SSF64518">
    <property type="entry name" value="Phase 1 flagellin"/>
    <property type="match status" value="1"/>
</dbReference>
<accession>A0A975ES49</accession>
<name>A0A975ES49_9RHOB</name>
<dbReference type="KEGG" id="cact:HZ995_06650"/>
<feature type="domain" description="Flagellin C-terminal" evidence="5">
    <location>
        <begin position="198"/>
        <end position="278"/>
    </location>
</feature>
<protein>
    <recommendedName>
        <fullName evidence="3">Flagellin</fullName>
    </recommendedName>
</protein>
<comment type="subcellular location">
    <subcellularLocation>
        <location evidence="3">Secreted</location>
    </subcellularLocation>
    <subcellularLocation>
        <location evidence="3">Bacterial flagellum</location>
    </subcellularLocation>
</comment>
<keyword evidence="6" id="KW-0969">Cilium</keyword>
<evidence type="ECO:0000259" key="5">
    <source>
        <dbReference type="Pfam" id="PF00700"/>
    </source>
</evidence>
<evidence type="ECO:0000256" key="1">
    <source>
        <dbReference type="ARBA" id="ARBA00005709"/>
    </source>
</evidence>
<comment type="function">
    <text evidence="3">Flagellin is the subunit protein which polymerizes to form the filaments of bacterial flagella.</text>
</comment>
<dbReference type="Pfam" id="PF00669">
    <property type="entry name" value="Flagellin_N"/>
    <property type="match status" value="1"/>
</dbReference>
<dbReference type="RefSeq" id="WP_209357870.1">
    <property type="nucleotide sequence ID" value="NZ_CP060010.1"/>
</dbReference>
<sequence>MSSILTNHSAMVALSTLNMVNKNLTDTQNRVSSGLQIMSGKDNAAYYAISETMKGDSGMFEAIHDGLTATKNSISTARLGAETVADLAKQFTDRVAFAQGSGVNLADVQAELDSLVTQIGTAISQSTFNGEDLVSGAAAPVTVVSGISRTGGSFTATTITFQSIDLGAIQTALDAIDIVTAGATSQAALQATLATAEAQLSNAIDAATSMGVTEKTIEGQMSFLDMLTDTLDSGVSAMVDANMEAEAARLQALQVQQQLATQSLSMANQAPQNIMSLFRQ</sequence>
<dbReference type="InterPro" id="IPR001492">
    <property type="entry name" value="Flagellin"/>
</dbReference>
<keyword evidence="3" id="KW-0964">Secreted</keyword>
<feature type="domain" description="Flagellin N-terminal" evidence="4">
    <location>
        <begin position="4"/>
        <end position="137"/>
    </location>
</feature>
<dbReference type="InterPro" id="IPR001029">
    <property type="entry name" value="Flagellin_N"/>
</dbReference>
<evidence type="ECO:0000256" key="2">
    <source>
        <dbReference type="ARBA" id="ARBA00023143"/>
    </source>
</evidence>
<proteinExistence type="inferred from homology"/>
<keyword evidence="6" id="KW-0966">Cell projection</keyword>
<keyword evidence="2 3" id="KW-0975">Bacterial flagellum</keyword>
<gene>
    <name evidence="6" type="ORF">HZ995_06650</name>
</gene>
<dbReference type="InterPro" id="IPR046358">
    <property type="entry name" value="Flagellin_C"/>
</dbReference>
<dbReference type="Gene3D" id="1.20.1330.10">
    <property type="entry name" value="f41 fragment of flagellin, N-terminal domain"/>
    <property type="match status" value="1"/>
</dbReference>
<evidence type="ECO:0000313" key="6">
    <source>
        <dbReference type="EMBL" id="QTN37175.1"/>
    </source>
</evidence>
<dbReference type="PANTHER" id="PTHR42792">
    <property type="entry name" value="FLAGELLIN"/>
    <property type="match status" value="1"/>
</dbReference>
<dbReference type="EMBL" id="CP060010">
    <property type="protein sequence ID" value="QTN37175.1"/>
    <property type="molecule type" value="Genomic_DNA"/>
</dbReference>
<keyword evidence="6" id="KW-0282">Flagellum</keyword>
<dbReference type="GO" id="GO:0005576">
    <property type="term" value="C:extracellular region"/>
    <property type="evidence" value="ECO:0007669"/>
    <property type="project" value="UniProtKB-SubCell"/>
</dbReference>
<dbReference type="GO" id="GO:0005198">
    <property type="term" value="F:structural molecule activity"/>
    <property type="evidence" value="ECO:0007669"/>
    <property type="project" value="UniProtKB-UniRule"/>
</dbReference>
<dbReference type="PANTHER" id="PTHR42792:SF2">
    <property type="entry name" value="FLAGELLIN"/>
    <property type="match status" value="1"/>
</dbReference>
<comment type="similarity">
    <text evidence="1 3">Belongs to the bacterial flagellin family.</text>
</comment>
<dbReference type="Pfam" id="PF00700">
    <property type="entry name" value="Flagellin_C"/>
    <property type="match status" value="1"/>
</dbReference>
<evidence type="ECO:0000256" key="3">
    <source>
        <dbReference type="RuleBase" id="RU362073"/>
    </source>
</evidence>
<dbReference type="Proteomes" id="UP000665026">
    <property type="component" value="Chromosome"/>
</dbReference>
<dbReference type="AlphaFoldDB" id="A0A975ES49"/>